<evidence type="ECO:0000313" key="2">
    <source>
        <dbReference type="EMBL" id="PJF46031.1"/>
    </source>
</evidence>
<evidence type="ECO:0008006" key="4">
    <source>
        <dbReference type="Google" id="ProtNLM"/>
    </source>
</evidence>
<comment type="caution">
    <text evidence="2">The sequence shown here is derived from an EMBL/GenBank/DDBJ whole genome shotgun (WGS) entry which is preliminary data.</text>
</comment>
<protein>
    <recommendedName>
        <fullName evidence="4">Histidine phosphatase family protein</fullName>
    </recommendedName>
</protein>
<reference evidence="2 3" key="1">
    <citation type="submission" date="2017-11" db="EMBL/GenBank/DDBJ databases">
        <title>Evolution of Phototrophy in the Chloroflexi Phylum Driven by Horizontal Gene Transfer.</title>
        <authorList>
            <person name="Ward L.M."/>
            <person name="Hemp J."/>
            <person name="Shih P.M."/>
            <person name="Mcglynn S.E."/>
            <person name="Fischer W."/>
        </authorList>
    </citation>
    <scope>NUCLEOTIDE SEQUENCE [LARGE SCALE GENOMIC DNA]</scope>
    <source>
        <strain evidence="2">JP3_7</strain>
    </source>
</reference>
<dbReference type="GO" id="GO:0005737">
    <property type="term" value="C:cytoplasm"/>
    <property type="evidence" value="ECO:0007669"/>
    <property type="project" value="TreeGrafter"/>
</dbReference>
<dbReference type="GO" id="GO:0016791">
    <property type="term" value="F:phosphatase activity"/>
    <property type="evidence" value="ECO:0007669"/>
    <property type="project" value="TreeGrafter"/>
</dbReference>
<dbReference type="InterPro" id="IPR029033">
    <property type="entry name" value="His_PPase_superfam"/>
</dbReference>
<organism evidence="2 3">
    <name type="scientific">Candidatus Thermofonsia Clade 3 bacterium</name>
    <dbReference type="NCBI Taxonomy" id="2364212"/>
    <lineage>
        <taxon>Bacteria</taxon>
        <taxon>Bacillati</taxon>
        <taxon>Chloroflexota</taxon>
        <taxon>Candidatus Thermofontia</taxon>
        <taxon>Candidatus Thermofonsia Clade 3</taxon>
    </lineage>
</organism>
<proteinExistence type="predicted"/>
<dbReference type="CDD" id="cd07067">
    <property type="entry name" value="HP_PGM_like"/>
    <property type="match status" value="1"/>
</dbReference>
<dbReference type="AlphaFoldDB" id="A0A2M8Q8B0"/>
<dbReference type="PANTHER" id="PTHR48100:SF1">
    <property type="entry name" value="HISTIDINE PHOSPHATASE FAMILY PROTEIN-RELATED"/>
    <property type="match status" value="1"/>
</dbReference>
<accession>A0A2M8Q8B0</accession>
<sequence length="79" mass="8402">MTTLTLIRHARSAHNAVGRIQGRTDSLLDDVGRAQAVALAQALADCAFDLLLTSPQSRALETANTIVALHPSLPVRVDD</sequence>
<feature type="binding site" evidence="1">
    <location>
        <begin position="8"/>
        <end position="15"/>
    </location>
    <ligand>
        <name>substrate</name>
    </ligand>
</feature>
<dbReference type="InterPro" id="IPR050275">
    <property type="entry name" value="PGM_Phosphatase"/>
</dbReference>
<dbReference type="Gene3D" id="3.40.50.1240">
    <property type="entry name" value="Phosphoglycerate mutase-like"/>
    <property type="match status" value="1"/>
</dbReference>
<feature type="binding site" evidence="1">
    <location>
        <position position="58"/>
    </location>
    <ligand>
        <name>substrate</name>
    </ligand>
</feature>
<dbReference type="InterPro" id="IPR013078">
    <property type="entry name" value="His_Pase_superF_clade-1"/>
</dbReference>
<gene>
    <name evidence="2" type="ORF">CUN48_15865</name>
</gene>
<feature type="non-terminal residue" evidence="2">
    <location>
        <position position="79"/>
    </location>
</feature>
<dbReference type="SUPFAM" id="SSF53254">
    <property type="entry name" value="Phosphoglycerate mutase-like"/>
    <property type="match status" value="1"/>
</dbReference>
<dbReference type="PANTHER" id="PTHR48100">
    <property type="entry name" value="BROAD-SPECIFICITY PHOSPHATASE YOR283W-RELATED"/>
    <property type="match status" value="1"/>
</dbReference>
<dbReference type="Proteomes" id="UP000230790">
    <property type="component" value="Unassembled WGS sequence"/>
</dbReference>
<dbReference type="Pfam" id="PF00300">
    <property type="entry name" value="His_Phos_1"/>
    <property type="match status" value="1"/>
</dbReference>
<evidence type="ECO:0000313" key="3">
    <source>
        <dbReference type="Proteomes" id="UP000230790"/>
    </source>
</evidence>
<evidence type="ECO:0000256" key="1">
    <source>
        <dbReference type="PIRSR" id="PIRSR613078-2"/>
    </source>
</evidence>
<dbReference type="SMART" id="SM00855">
    <property type="entry name" value="PGAM"/>
    <property type="match status" value="1"/>
</dbReference>
<name>A0A2M8Q8B0_9CHLR</name>
<dbReference type="EMBL" id="PGTN01000530">
    <property type="protein sequence ID" value="PJF46031.1"/>
    <property type="molecule type" value="Genomic_DNA"/>
</dbReference>